<dbReference type="EMBL" id="JACHJP010000008">
    <property type="protein sequence ID" value="MBB4919097.1"/>
    <property type="molecule type" value="Genomic_DNA"/>
</dbReference>
<keyword evidence="2" id="KW-1185">Reference proteome</keyword>
<accession>A0A7W7QSQ7</accession>
<dbReference type="InterPro" id="IPR046828">
    <property type="entry name" value="RepSA"/>
</dbReference>
<proteinExistence type="predicted"/>
<reference evidence="1 2" key="1">
    <citation type="submission" date="2020-08" db="EMBL/GenBank/DDBJ databases">
        <title>Genomic Encyclopedia of Type Strains, Phase III (KMG-III): the genomes of soil and plant-associated and newly described type strains.</title>
        <authorList>
            <person name="Whitman W."/>
        </authorList>
    </citation>
    <scope>NUCLEOTIDE SEQUENCE [LARGE SCALE GENOMIC DNA]</scope>
    <source>
        <strain evidence="1 2">CECT 8840</strain>
    </source>
</reference>
<evidence type="ECO:0000313" key="2">
    <source>
        <dbReference type="Proteomes" id="UP000552644"/>
    </source>
</evidence>
<protein>
    <recommendedName>
        <fullName evidence="3">Replication initiation protein</fullName>
    </recommendedName>
</protein>
<name>A0A7W7QSQ7_9ACTN</name>
<comment type="caution">
    <text evidence="1">The sequence shown here is derived from an EMBL/GenBank/DDBJ whole genome shotgun (WGS) entry which is preliminary data.</text>
</comment>
<organism evidence="1 2">
    <name type="scientific">Streptosporangium saharense</name>
    <dbReference type="NCBI Taxonomy" id="1706840"/>
    <lineage>
        <taxon>Bacteria</taxon>
        <taxon>Bacillati</taxon>
        <taxon>Actinomycetota</taxon>
        <taxon>Actinomycetes</taxon>
        <taxon>Streptosporangiales</taxon>
        <taxon>Streptosporangiaceae</taxon>
        <taxon>Streptosporangium</taxon>
    </lineage>
</organism>
<evidence type="ECO:0000313" key="1">
    <source>
        <dbReference type="EMBL" id="MBB4919097.1"/>
    </source>
</evidence>
<dbReference type="Proteomes" id="UP000552644">
    <property type="component" value="Unassembled WGS sequence"/>
</dbReference>
<dbReference type="Pfam" id="PF20199">
    <property type="entry name" value="RepSA"/>
    <property type="match status" value="1"/>
</dbReference>
<gene>
    <name evidence="1" type="ORF">FHS44_006233</name>
</gene>
<evidence type="ECO:0008006" key="3">
    <source>
        <dbReference type="Google" id="ProtNLM"/>
    </source>
</evidence>
<sequence length="226" mass="24913">MVHFHAVIRLDGPDGPDSPPPAWATAEMLADAVRHAAHAVTATTPATADEPGQVLRWGRQLDVREITLDGELSDQAVAGYIAKYATKAAECVGTLDRRINPLNDLTAFDLRDHPRRLIAECMRLGGLDEYVDLRLIQWAHMLGFRGHFSTRSRHYSTTMGAIRDERRDHTRTNEITTGRLPLFDEDTALVITHWEYAGKGLSAGDALLLRALTRPQLSSAPGGADE</sequence>
<dbReference type="AlphaFoldDB" id="A0A7W7QSQ7"/>